<dbReference type="OrthoDB" id="184407at2"/>
<dbReference type="Gene3D" id="3.30.700.10">
    <property type="entry name" value="Glycoprotein, Type 4 Pilin"/>
    <property type="match status" value="1"/>
</dbReference>
<organism evidence="2 3">
    <name type="scientific">Victivallis vadensis</name>
    <dbReference type="NCBI Taxonomy" id="172901"/>
    <lineage>
        <taxon>Bacteria</taxon>
        <taxon>Pseudomonadati</taxon>
        <taxon>Lentisphaerota</taxon>
        <taxon>Lentisphaeria</taxon>
        <taxon>Victivallales</taxon>
        <taxon>Victivallaceae</taxon>
        <taxon>Victivallis</taxon>
    </lineage>
</organism>
<dbReference type="Proteomes" id="UP000245959">
    <property type="component" value="Unassembled WGS sequence"/>
</dbReference>
<sequence>MNQINASVTLRRRSASCFTLIELLVVIAIIAILASMLLPALNKAREMAKNAQCVNVLKQFGTANQMYADNGGYTVPVVSHNSEWTVNPEFRSLLGVPAYASGTGGTLTSNWPAKFLCPRASRINGSADGFAMSVSYGMNHSDFGAASFKRNAFNAYKLSSIRKPSILIQWTDSLDYLVYSPGDPANYRLHGEVYQADSVAYRHGNRFNAAFLDGHVAPMNEVQARYISQQNYYHWRTLDRNGVAIIE</sequence>
<dbReference type="InterPro" id="IPR012902">
    <property type="entry name" value="N_methyl_site"/>
</dbReference>
<feature type="transmembrane region" description="Helical" evidence="1">
    <location>
        <begin position="20"/>
        <end position="41"/>
    </location>
</feature>
<keyword evidence="1" id="KW-0812">Transmembrane</keyword>
<keyword evidence="3" id="KW-1185">Reference proteome</keyword>
<dbReference type="NCBIfam" id="TIGR02532">
    <property type="entry name" value="IV_pilin_GFxxxE"/>
    <property type="match status" value="1"/>
</dbReference>
<dbReference type="RefSeq" id="WP_116884950.1">
    <property type="nucleotide sequence ID" value="NZ_CABMMC010000250.1"/>
</dbReference>
<dbReference type="Pfam" id="PF07963">
    <property type="entry name" value="N_methyl"/>
    <property type="match status" value="1"/>
</dbReference>
<comment type="caution">
    <text evidence="2">The sequence shown here is derived from an EMBL/GenBank/DDBJ whole genome shotgun (WGS) entry which is preliminary data.</text>
</comment>
<reference evidence="2 3" key="1">
    <citation type="submission" date="2018-04" db="EMBL/GenBank/DDBJ databases">
        <title>Genomic Encyclopedia of Type Strains, Phase IV (KMG-IV): sequencing the most valuable type-strain genomes for metagenomic binning, comparative biology and taxonomic classification.</title>
        <authorList>
            <person name="Goeker M."/>
        </authorList>
    </citation>
    <scope>NUCLEOTIDE SEQUENCE [LARGE SCALE GENOMIC DNA]</scope>
    <source>
        <strain evidence="2 3">DSM 14823</strain>
    </source>
</reference>
<dbReference type="EMBL" id="QEKH01000024">
    <property type="protein sequence ID" value="PVY38803.1"/>
    <property type="molecule type" value="Genomic_DNA"/>
</dbReference>
<evidence type="ECO:0000313" key="3">
    <source>
        <dbReference type="Proteomes" id="UP000245959"/>
    </source>
</evidence>
<name>A0A2U1AQU9_9BACT</name>
<dbReference type="AlphaFoldDB" id="A0A2U1AQU9"/>
<evidence type="ECO:0000313" key="2">
    <source>
        <dbReference type="EMBL" id="PVY38803.1"/>
    </source>
</evidence>
<dbReference type="PANTHER" id="PTHR30093">
    <property type="entry name" value="GENERAL SECRETION PATHWAY PROTEIN G"/>
    <property type="match status" value="1"/>
</dbReference>
<accession>A0A2U1AQU9</accession>
<dbReference type="InterPro" id="IPR045584">
    <property type="entry name" value="Pilin-like"/>
</dbReference>
<dbReference type="PANTHER" id="PTHR30093:SF2">
    <property type="entry name" value="TYPE II SECRETION SYSTEM PROTEIN H"/>
    <property type="match status" value="1"/>
</dbReference>
<proteinExistence type="predicted"/>
<keyword evidence="1" id="KW-1133">Transmembrane helix</keyword>
<keyword evidence="1" id="KW-0472">Membrane</keyword>
<evidence type="ECO:0000256" key="1">
    <source>
        <dbReference type="SAM" id="Phobius"/>
    </source>
</evidence>
<protein>
    <submittedName>
        <fullName evidence="2">Prepilin-type N-terminal cleavage/methylation domain-containing protein/prepilin-type processing-associated H-X9-DG protein</fullName>
    </submittedName>
</protein>
<dbReference type="SUPFAM" id="SSF54523">
    <property type="entry name" value="Pili subunits"/>
    <property type="match status" value="1"/>
</dbReference>
<gene>
    <name evidence="2" type="ORF">C8D82_12439</name>
</gene>
<dbReference type="GeneID" id="78296206"/>